<keyword evidence="2" id="KW-0732">Signal</keyword>
<protein>
    <submittedName>
        <fullName evidence="4">Apolipoprotein D-like 2</fullName>
    </submittedName>
</protein>
<dbReference type="GO" id="GO:0005737">
    <property type="term" value="C:cytoplasm"/>
    <property type="evidence" value="ECO:0007669"/>
    <property type="project" value="TreeGrafter"/>
</dbReference>
<dbReference type="InterPro" id="IPR000566">
    <property type="entry name" value="Lipocln_cytosolic_FA-bd_dom"/>
</dbReference>
<organism evidence="4 5">
    <name type="scientific">Homarus americanus</name>
    <name type="common">American lobster</name>
    <dbReference type="NCBI Taxonomy" id="6706"/>
    <lineage>
        <taxon>Eukaryota</taxon>
        <taxon>Metazoa</taxon>
        <taxon>Ecdysozoa</taxon>
        <taxon>Arthropoda</taxon>
        <taxon>Crustacea</taxon>
        <taxon>Multicrustacea</taxon>
        <taxon>Malacostraca</taxon>
        <taxon>Eumalacostraca</taxon>
        <taxon>Eucarida</taxon>
        <taxon>Decapoda</taxon>
        <taxon>Pleocyemata</taxon>
        <taxon>Astacidea</taxon>
        <taxon>Nephropoidea</taxon>
        <taxon>Nephropidae</taxon>
        <taxon>Homarus</taxon>
    </lineage>
</organism>
<proteinExistence type="inferred from homology"/>
<evidence type="ECO:0000313" key="4">
    <source>
        <dbReference type="EMBL" id="KAG7159445.1"/>
    </source>
</evidence>
<dbReference type="AlphaFoldDB" id="A0A8J5JPR8"/>
<accession>A0A8J5JPR8</accession>
<evidence type="ECO:0000256" key="2">
    <source>
        <dbReference type="SAM" id="SignalP"/>
    </source>
</evidence>
<dbReference type="PANTHER" id="PTHR10612">
    <property type="entry name" value="APOLIPOPROTEIN D"/>
    <property type="match status" value="1"/>
</dbReference>
<dbReference type="InterPro" id="IPR022271">
    <property type="entry name" value="Lipocalin_ApoD"/>
</dbReference>
<evidence type="ECO:0000259" key="3">
    <source>
        <dbReference type="Pfam" id="PF08212"/>
    </source>
</evidence>
<feature type="non-terminal residue" evidence="4">
    <location>
        <position position="1"/>
    </location>
</feature>
<sequence length="191" mass="20997">MVGVLPFITGLVLTLGVMAPLSQGLSLQPGKCPEFITKLDFEVAPYLGKWIEFARFTMPYERGQTCNYAEYSDRGDGTVGVHNGGLDAGGNYTEIFGYAEKTPVNGVLVLHLDGVPVAGDYNVLATDYTTYTAVYSCNNFLNLGHVDQAWILARTPTLTKEQLEPALAAFSKWGIDTQQFFYTPQENCDYP</sequence>
<evidence type="ECO:0000256" key="1">
    <source>
        <dbReference type="ARBA" id="ARBA00006889"/>
    </source>
</evidence>
<name>A0A8J5JPR8_HOMAM</name>
<dbReference type="Pfam" id="PF08212">
    <property type="entry name" value="Lipocalin_2"/>
    <property type="match status" value="1"/>
</dbReference>
<dbReference type="PANTHER" id="PTHR10612:SF34">
    <property type="entry name" value="APOLIPOPROTEIN D"/>
    <property type="match status" value="1"/>
</dbReference>
<dbReference type="GO" id="GO:0000302">
    <property type="term" value="P:response to reactive oxygen species"/>
    <property type="evidence" value="ECO:0007669"/>
    <property type="project" value="TreeGrafter"/>
</dbReference>
<evidence type="ECO:0000313" key="5">
    <source>
        <dbReference type="Proteomes" id="UP000747542"/>
    </source>
</evidence>
<feature type="domain" description="Lipocalin/cytosolic fatty-acid binding" evidence="3">
    <location>
        <begin position="42"/>
        <end position="185"/>
    </location>
</feature>
<dbReference type="GO" id="GO:0006629">
    <property type="term" value="P:lipid metabolic process"/>
    <property type="evidence" value="ECO:0007669"/>
    <property type="project" value="TreeGrafter"/>
</dbReference>
<feature type="signal peptide" evidence="2">
    <location>
        <begin position="1"/>
        <end position="24"/>
    </location>
</feature>
<dbReference type="Proteomes" id="UP000747542">
    <property type="component" value="Unassembled WGS sequence"/>
</dbReference>
<keyword evidence="5" id="KW-1185">Reference proteome</keyword>
<dbReference type="OrthoDB" id="565904at2759"/>
<comment type="caution">
    <text evidence="4">The sequence shown here is derived from an EMBL/GenBank/DDBJ whole genome shotgun (WGS) entry which is preliminary data.</text>
</comment>
<reference evidence="4" key="1">
    <citation type="journal article" date="2021" name="Sci. Adv.">
        <title>The American lobster genome reveals insights on longevity, neural, and immune adaptations.</title>
        <authorList>
            <person name="Polinski J.M."/>
            <person name="Zimin A.V."/>
            <person name="Clark K.F."/>
            <person name="Kohn A.B."/>
            <person name="Sadowski N."/>
            <person name="Timp W."/>
            <person name="Ptitsyn A."/>
            <person name="Khanna P."/>
            <person name="Romanova D.Y."/>
            <person name="Williams P."/>
            <person name="Greenwood S.J."/>
            <person name="Moroz L.L."/>
            <person name="Walt D.R."/>
            <person name="Bodnar A.G."/>
        </authorList>
    </citation>
    <scope>NUCLEOTIDE SEQUENCE</scope>
    <source>
        <strain evidence="4">GMGI-L3</strain>
    </source>
</reference>
<dbReference type="PIRSF" id="PIRSF036893">
    <property type="entry name" value="Lipocalin_ApoD"/>
    <property type="match status" value="1"/>
</dbReference>
<feature type="chain" id="PRO_5035183160" evidence="2">
    <location>
        <begin position="25"/>
        <end position="191"/>
    </location>
</feature>
<gene>
    <name evidence="4" type="primary">Apod-L2</name>
    <name evidence="4" type="ORF">Hamer_G004073</name>
</gene>
<dbReference type="EMBL" id="JAHLQT010033114">
    <property type="protein sequence ID" value="KAG7159445.1"/>
    <property type="molecule type" value="Genomic_DNA"/>
</dbReference>
<comment type="similarity">
    <text evidence="1">Belongs to the calycin superfamily. Lipocalin family.</text>
</comment>